<gene>
    <name evidence="3" type="ORF">EM808_11595</name>
</gene>
<accession>A0A3S2X8J5</accession>
<keyword evidence="1" id="KW-1133">Transmembrane helix</keyword>
<dbReference type="GO" id="GO:0008237">
    <property type="term" value="F:metallopeptidase activity"/>
    <property type="evidence" value="ECO:0007669"/>
    <property type="project" value="UniProtKB-KW"/>
</dbReference>
<protein>
    <submittedName>
        <fullName evidence="3">CPBP family intramembrane metalloprotease</fullName>
    </submittedName>
</protein>
<feature type="transmembrane region" description="Helical" evidence="1">
    <location>
        <begin position="194"/>
        <end position="212"/>
    </location>
</feature>
<organism evidence="3 4">
    <name type="scientific">Niallia taxi</name>
    <dbReference type="NCBI Taxonomy" id="2499688"/>
    <lineage>
        <taxon>Bacteria</taxon>
        <taxon>Bacillati</taxon>
        <taxon>Bacillota</taxon>
        <taxon>Bacilli</taxon>
        <taxon>Bacillales</taxon>
        <taxon>Bacillaceae</taxon>
        <taxon>Niallia</taxon>
    </lineage>
</organism>
<dbReference type="GO" id="GO:0080120">
    <property type="term" value="P:CAAX-box protein maturation"/>
    <property type="evidence" value="ECO:0007669"/>
    <property type="project" value="UniProtKB-ARBA"/>
</dbReference>
<evidence type="ECO:0000313" key="3">
    <source>
        <dbReference type="EMBL" id="RVT62434.1"/>
    </source>
</evidence>
<feature type="transmembrane region" description="Helical" evidence="1">
    <location>
        <begin position="98"/>
        <end position="121"/>
    </location>
</feature>
<dbReference type="GO" id="GO:0004175">
    <property type="term" value="F:endopeptidase activity"/>
    <property type="evidence" value="ECO:0007669"/>
    <property type="project" value="UniProtKB-ARBA"/>
</dbReference>
<dbReference type="InterPro" id="IPR052710">
    <property type="entry name" value="CAAX_protease"/>
</dbReference>
<dbReference type="InterPro" id="IPR003675">
    <property type="entry name" value="Rce1/LyrA-like_dom"/>
</dbReference>
<keyword evidence="3" id="KW-0645">Protease</keyword>
<name>A0A3S2X8J5_9BACI</name>
<dbReference type="PANTHER" id="PTHR36435:SF1">
    <property type="entry name" value="CAAX AMINO TERMINAL PROTEASE FAMILY PROTEIN"/>
    <property type="match status" value="1"/>
</dbReference>
<keyword evidence="1" id="KW-0812">Transmembrane</keyword>
<feature type="transmembrane region" description="Helical" evidence="1">
    <location>
        <begin position="171"/>
        <end position="188"/>
    </location>
</feature>
<keyword evidence="3" id="KW-0482">Metalloprotease</keyword>
<feature type="transmembrane region" description="Helical" evidence="1">
    <location>
        <begin position="12"/>
        <end position="33"/>
    </location>
</feature>
<evidence type="ECO:0000259" key="2">
    <source>
        <dbReference type="Pfam" id="PF02517"/>
    </source>
</evidence>
<keyword evidence="3" id="KW-0378">Hydrolase</keyword>
<evidence type="ECO:0000256" key="1">
    <source>
        <dbReference type="SAM" id="Phobius"/>
    </source>
</evidence>
<comment type="caution">
    <text evidence="3">The sequence shown here is derived from an EMBL/GenBank/DDBJ whole genome shotgun (WGS) entry which is preliminary data.</text>
</comment>
<sequence>MLLKKLIKNKYIWTFVTYLFIMTILPIGIQLLLDLFGVGTTKSISFGDYQISTAMLSVILNFLILFIILGFIIFLYFKTSLFQWRKPNVKGKDFLYAIFVFFGGKFITVIVMVIIALLFGLNMEEAPQNQQAVEVLIHTSYITIIQVTILAPIIEEFFFRKVIIGHVFSKYKYVGLIFSSLLFGGMHMMAGFSLTGMILYSGLGFFLGLVYIRTNRIETSIIAHGFNNLVSYLLVLLIR</sequence>
<evidence type="ECO:0000313" key="4">
    <source>
        <dbReference type="Proteomes" id="UP000288024"/>
    </source>
</evidence>
<dbReference type="PANTHER" id="PTHR36435">
    <property type="entry name" value="SLR1288 PROTEIN"/>
    <property type="match status" value="1"/>
</dbReference>
<dbReference type="EMBL" id="RZTZ01000004">
    <property type="protein sequence ID" value="RVT62434.1"/>
    <property type="molecule type" value="Genomic_DNA"/>
</dbReference>
<dbReference type="AlphaFoldDB" id="A0A3S2X8J5"/>
<keyword evidence="4" id="KW-1185">Reference proteome</keyword>
<feature type="transmembrane region" description="Helical" evidence="1">
    <location>
        <begin position="53"/>
        <end position="77"/>
    </location>
</feature>
<dbReference type="Pfam" id="PF02517">
    <property type="entry name" value="Rce1-like"/>
    <property type="match status" value="1"/>
</dbReference>
<dbReference type="Proteomes" id="UP000288024">
    <property type="component" value="Unassembled WGS sequence"/>
</dbReference>
<proteinExistence type="predicted"/>
<feature type="transmembrane region" description="Helical" evidence="1">
    <location>
        <begin position="141"/>
        <end position="159"/>
    </location>
</feature>
<feature type="domain" description="CAAX prenyl protease 2/Lysostaphin resistance protein A-like" evidence="2">
    <location>
        <begin position="141"/>
        <end position="230"/>
    </location>
</feature>
<keyword evidence="1" id="KW-0472">Membrane</keyword>
<dbReference type="GO" id="GO:0006508">
    <property type="term" value="P:proteolysis"/>
    <property type="evidence" value="ECO:0007669"/>
    <property type="project" value="UniProtKB-KW"/>
</dbReference>
<reference evidence="3 4" key="1">
    <citation type="submission" date="2019-01" db="EMBL/GenBank/DDBJ databases">
        <title>Bacillus sp. M5HDSG1-1, whole genome shotgun sequence.</title>
        <authorList>
            <person name="Tuo L."/>
        </authorList>
    </citation>
    <scope>NUCLEOTIDE SEQUENCE [LARGE SCALE GENOMIC DNA]</scope>
    <source>
        <strain evidence="3 4">M5HDSG1-1</strain>
    </source>
</reference>